<feature type="compositionally biased region" description="Polar residues" evidence="2">
    <location>
        <begin position="109"/>
        <end position="127"/>
    </location>
</feature>
<evidence type="ECO:0000256" key="1">
    <source>
        <dbReference type="SAM" id="Coils"/>
    </source>
</evidence>
<feature type="coiled-coil region" evidence="1">
    <location>
        <begin position="52"/>
        <end position="79"/>
    </location>
</feature>
<evidence type="ECO:0000313" key="4">
    <source>
        <dbReference type="Proteomes" id="UP000799118"/>
    </source>
</evidence>
<feature type="compositionally biased region" description="Polar residues" evidence="2">
    <location>
        <begin position="89"/>
        <end position="102"/>
    </location>
</feature>
<dbReference type="Proteomes" id="UP000799118">
    <property type="component" value="Unassembled WGS sequence"/>
</dbReference>
<gene>
    <name evidence="3" type="ORF">BT96DRAFT_1010751</name>
</gene>
<keyword evidence="4" id="KW-1185">Reference proteome</keyword>
<feature type="region of interest" description="Disordered" evidence="2">
    <location>
        <begin position="89"/>
        <end position="127"/>
    </location>
</feature>
<sequence>MSVSKRISPDSESCRCDDDYKRDTETKVRLVPWDVEEVRRHAEYSKVASKEIRTLRSHNKYLQGKIEELESKIGNLSVETVTDLECSSTQISKSGLDASKQQGIKEQKGASSMTKPKPASATSNVNI</sequence>
<evidence type="ECO:0000313" key="3">
    <source>
        <dbReference type="EMBL" id="KAE9382379.1"/>
    </source>
</evidence>
<reference evidence="3" key="1">
    <citation type="journal article" date="2019" name="Environ. Microbiol.">
        <title>Fungal ecological strategies reflected in gene transcription - a case study of two litter decomposers.</title>
        <authorList>
            <person name="Barbi F."/>
            <person name="Kohler A."/>
            <person name="Barry K."/>
            <person name="Baskaran P."/>
            <person name="Daum C."/>
            <person name="Fauchery L."/>
            <person name="Ihrmark K."/>
            <person name="Kuo A."/>
            <person name="LaButti K."/>
            <person name="Lipzen A."/>
            <person name="Morin E."/>
            <person name="Grigoriev I.V."/>
            <person name="Henrissat B."/>
            <person name="Lindahl B."/>
            <person name="Martin F."/>
        </authorList>
    </citation>
    <scope>NUCLEOTIDE SEQUENCE</scope>
    <source>
        <strain evidence="3">JB14</strain>
    </source>
</reference>
<organism evidence="3 4">
    <name type="scientific">Gymnopus androsaceus JB14</name>
    <dbReference type="NCBI Taxonomy" id="1447944"/>
    <lineage>
        <taxon>Eukaryota</taxon>
        <taxon>Fungi</taxon>
        <taxon>Dikarya</taxon>
        <taxon>Basidiomycota</taxon>
        <taxon>Agaricomycotina</taxon>
        <taxon>Agaricomycetes</taxon>
        <taxon>Agaricomycetidae</taxon>
        <taxon>Agaricales</taxon>
        <taxon>Marasmiineae</taxon>
        <taxon>Omphalotaceae</taxon>
        <taxon>Gymnopus</taxon>
    </lineage>
</organism>
<dbReference type="EMBL" id="ML771652">
    <property type="protein sequence ID" value="KAE9382379.1"/>
    <property type="molecule type" value="Genomic_DNA"/>
</dbReference>
<proteinExistence type="predicted"/>
<protein>
    <submittedName>
        <fullName evidence="3">Uncharacterized protein</fullName>
    </submittedName>
</protein>
<accession>A0A6A4GA78</accession>
<keyword evidence="1" id="KW-0175">Coiled coil</keyword>
<name>A0A6A4GA78_9AGAR</name>
<dbReference type="AlphaFoldDB" id="A0A6A4GA78"/>
<evidence type="ECO:0000256" key="2">
    <source>
        <dbReference type="SAM" id="MobiDB-lite"/>
    </source>
</evidence>